<sequence length="123" mass="14235">MRAYRDRKAKPDFTNGTRMKSSPGRGLIRTWNERSLAIQRIFDLNTNSCEWVVASSGKAMPWPTWLQNENGLALSMRYRTLTEYRREIAASRCCLPSSGLKFRWPIPDLSSRSFSINLLISYL</sequence>
<dbReference type="AlphaFoldDB" id="A0A4C1V0D3"/>
<dbReference type="Proteomes" id="UP000299102">
    <property type="component" value="Unassembled WGS sequence"/>
</dbReference>
<protein>
    <submittedName>
        <fullName evidence="2">Uncharacterized protein</fullName>
    </submittedName>
</protein>
<reference evidence="2 3" key="1">
    <citation type="journal article" date="2019" name="Commun. Biol.">
        <title>The bagworm genome reveals a unique fibroin gene that provides high tensile strength.</title>
        <authorList>
            <person name="Kono N."/>
            <person name="Nakamura H."/>
            <person name="Ohtoshi R."/>
            <person name="Tomita M."/>
            <person name="Numata K."/>
            <person name="Arakawa K."/>
        </authorList>
    </citation>
    <scope>NUCLEOTIDE SEQUENCE [LARGE SCALE GENOMIC DNA]</scope>
</reference>
<gene>
    <name evidence="2" type="ORF">EVAR_4952_1</name>
</gene>
<dbReference type="EMBL" id="BGZK01000250">
    <property type="protein sequence ID" value="GBP31716.1"/>
    <property type="molecule type" value="Genomic_DNA"/>
</dbReference>
<comment type="caution">
    <text evidence="2">The sequence shown here is derived from an EMBL/GenBank/DDBJ whole genome shotgun (WGS) entry which is preliminary data.</text>
</comment>
<evidence type="ECO:0000313" key="2">
    <source>
        <dbReference type="EMBL" id="GBP31716.1"/>
    </source>
</evidence>
<proteinExistence type="predicted"/>
<keyword evidence="3" id="KW-1185">Reference proteome</keyword>
<feature type="region of interest" description="Disordered" evidence="1">
    <location>
        <begin position="1"/>
        <end position="24"/>
    </location>
</feature>
<feature type="compositionally biased region" description="Basic and acidic residues" evidence="1">
    <location>
        <begin position="1"/>
        <end position="11"/>
    </location>
</feature>
<evidence type="ECO:0000313" key="3">
    <source>
        <dbReference type="Proteomes" id="UP000299102"/>
    </source>
</evidence>
<name>A0A4C1V0D3_EUMVA</name>
<accession>A0A4C1V0D3</accession>
<evidence type="ECO:0000256" key="1">
    <source>
        <dbReference type="SAM" id="MobiDB-lite"/>
    </source>
</evidence>
<organism evidence="2 3">
    <name type="scientific">Eumeta variegata</name>
    <name type="common">Bagworm moth</name>
    <name type="synonym">Eumeta japonica</name>
    <dbReference type="NCBI Taxonomy" id="151549"/>
    <lineage>
        <taxon>Eukaryota</taxon>
        <taxon>Metazoa</taxon>
        <taxon>Ecdysozoa</taxon>
        <taxon>Arthropoda</taxon>
        <taxon>Hexapoda</taxon>
        <taxon>Insecta</taxon>
        <taxon>Pterygota</taxon>
        <taxon>Neoptera</taxon>
        <taxon>Endopterygota</taxon>
        <taxon>Lepidoptera</taxon>
        <taxon>Glossata</taxon>
        <taxon>Ditrysia</taxon>
        <taxon>Tineoidea</taxon>
        <taxon>Psychidae</taxon>
        <taxon>Oiketicinae</taxon>
        <taxon>Eumeta</taxon>
    </lineage>
</organism>